<dbReference type="PRINTS" id="PR00038">
    <property type="entry name" value="HTHLUXR"/>
</dbReference>
<dbReference type="SMART" id="SM00448">
    <property type="entry name" value="REC"/>
    <property type="match status" value="1"/>
</dbReference>
<evidence type="ECO:0000313" key="7">
    <source>
        <dbReference type="Proteomes" id="UP000238206"/>
    </source>
</evidence>
<dbReference type="InterPro" id="IPR001789">
    <property type="entry name" value="Sig_transdc_resp-reg_receiver"/>
</dbReference>
<reference evidence="6 7" key="1">
    <citation type="submission" date="2018-02" db="EMBL/GenBank/DDBJ databases">
        <title>Draft genome sequencing of Burkholderia cepacia Y14-15.</title>
        <authorList>
            <person name="Zheng B.-X."/>
        </authorList>
    </citation>
    <scope>NUCLEOTIDE SEQUENCE [LARGE SCALE GENOMIC DNA]</scope>
    <source>
        <strain evidence="6 7">Y14-15</strain>
    </source>
</reference>
<dbReference type="PANTHER" id="PTHR43214:SF17">
    <property type="entry name" value="TRANSCRIPTIONAL REGULATORY PROTEIN RCSB"/>
    <property type="match status" value="1"/>
</dbReference>
<dbReference type="CDD" id="cd06170">
    <property type="entry name" value="LuxR_C_like"/>
    <property type="match status" value="1"/>
</dbReference>
<evidence type="ECO:0000256" key="3">
    <source>
        <dbReference type="PROSITE-ProRule" id="PRU00169"/>
    </source>
</evidence>
<accession>A0A2S8IYG9</accession>
<name>A0A2S8IYG9_BURCE</name>
<evidence type="ECO:0000313" key="6">
    <source>
        <dbReference type="EMBL" id="PQP19840.1"/>
    </source>
</evidence>
<gene>
    <name evidence="6" type="ORF">C5615_08075</name>
</gene>
<dbReference type="SMART" id="SM00421">
    <property type="entry name" value="HTH_LUXR"/>
    <property type="match status" value="1"/>
</dbReference>
<dbReference type="GO" id="GO:0000160">
    <property type="term" value="P:phosphorelay signal transduction system"/>
    <property type="evidence" value="ECO:0007669"/>
    <property type="project" value="InterPro"/>
</dbReference>
<dbReference type="Gene3D" id="1.10.10.10">
    <property type="entry name" value="Winged helix-like DNA-binding domain superfamily/Winged helix DNA-binding domain"/>
    <property type="match status" value="1"/>
</dbReference>
<dbReference type="SUPFAM" id="SSF52172">
    <property type="entry name" value="CheY-like"/>
    <property type="match status" value="1"/>
</dbReference>
<keyword evidence="2 6" id="KW-0238">DNA-binding</keyword>
<dbReference type="Pfam" id="PF00196">
    <property type="entry name" value="GerE"/>
    <property type="match status" value="1"/>
</dbReference>
<dbReference type="InterPro" id="IPR000792">
    <property type="entry name" value="Tscrpt_reg_LuxR_C"/>
</dbReference>
<dbReference type="EMBL" id="PUIQ01000008">
    <property type="protein sequence ID" value="PQP19840.1"/>
    <property type="molecule type" value="Genomic_DNA"/>
</dbReference>
<dbReference type="InterPro" id="IPR011006">
    <property type="entry name" value="CheY-like_superfamily"/>
</dbReference>
<feature type="modified residue" description="4-aspartylphosphate" evidence="3">
    <location>
        <position position="56"/>
    </location>
</feature>
<keyword evidence="1 3" id="KW-0597">Phosphoprotein</keyword>
<dbReference type="SUPFAM" id="SSF46894">
    <property type="entry name" value="C-terminal effector domain of the bipartite response regulators"/>
    <property type="match status" value="1"/>
</dbReference>
<evidence type="ECO:0000256" key="2">
    <source>
        <dbReference type="ARBA" id="ARBA00023125"/>
    </source>
</evidence>
<evidence type="ECO:0000256" key="1">
    <source>
        <dbReference type="ARBA" id="ARBA00022553"/>
    </source>
</evidence>
<dbReference type="PROSITE" id="PS50110">
    <property type="entry name" value="RESPONSE_REGULATORY"/>
    <property type="match status" value="1"/>
</dbReference>
<dbReference type="Proteomes" id="UP000238206">
    <property type="component" value="Unassembled WGS sequence"/>
</dbReference>
<dbReference type="RefSeq" id="WP_105390342.1">
    <property type="nucleotide sequence ID" value="NZ_PUIQ01000008.1"/>
</dbReference>
<proteinExistence type="predicted"/>
<evidence type="ECO:0000259" key="4">
    <source>
        <dbReference type="PROSITE" id="PS50043"/>
    </source>
</evidence>
<dbReference type="AlphaFoldDB" id="A0A2S8IYG9"/>
<protein>
    <submittedName>
        <fullName evidence="6">DNA-binding response regulator</fullName>
    </submittedName>
</protein>
<feature type="domain" description="Response regulatory" evidence="5">
    <location>
        <begin position="5"/>
        <end position="125"/>
    </location>
</feature>
<dbReference type="InterPro" id="IPR016032">
    <property type="entry name" value="Sig_transdc_resp-reg_C-effctor"/>
</dbReference>
<dbReference type="Gene3D" id="3.40.50.2300">
    <property type="match status" value="1"/>
</dbReference>
<organism evidence="6 7">
    <name type="scientific">Burkholderia cepacia</name>
    <name type="common">Pseudomonas cepacia</name>
    <dbReference type="NCBI Taxonomy" id="292"/>
    <lineage>
        <taxon>Bacteria</taxon>
        <taxon>Pseudomonadati</taxon>
        <taxon>Pseudomonadota</taxon>
        <taxon>Betaproteobacteria</taxon>
        <taxon>Burkholderiales</taxon>
        <taxon>Burkholderiaceae</taxon>
        <taxon>Burkholderia</taxon>
        <taxon>Burkholderia cepacia complex</taxon>
    </lineage>
</organism>
<dbReference type="PANTHER" id="PTHR43214">
    <property type="entry name" value="TWO-COMPONENT RESPONSE REGULATOR"/>
    <property type="match status" value="1"/>
</dbReference>
<dbReference type="PROSITE" id="PS50043">
    <property type="entry name" value="HTH_LUXR_2"/>
    <property type="match status" value="1"/>
</dbReference>
<dbReference type="InterPro" id="IPR036388">
    <property type="entry name" value="WH-like_DNA-bd_sf"/>
</dbReference>
<dbReference type="GO" id="GO:0003677">
    <property type="term" value="F:DNA binding"/>
    <property type="evidence" value="ECO:0007669"/>
    <property type="project" value="UniProtKB-KW"/>
</dbReference>
<dbReference type="GO" id="GO:0006355">
    <property type="term" value="P:regulation of DNA-templated transcription"/>
    <property type="evidence" value="ECO:0007669"/>
    <property type="project" value="InterPro"/>
</dbReference>
<dbReference type="Pfam" id="PF00072">
    <property type="entry name" value="Response_reg"/>
    <property type="match status" value="1"/>
</dbReference>
<comment type="caution">
    <text evidence="6">The sequence shown here is derived from an EMBL/GenBank/DDBJ whole genome shotgun (WGS) entry which is preliminary data.</text>
</comment>
<dbReference type="InterPro" id="IPR058245">
    <property type="entry name" value="NreC/VraR/RcsB-like_REC"/>
</dbReference>
<feature type="domain" description="HTH luxR-type" evidence="4">
    <location>
        <begin position="147"/>
        <end position="212"/>
    </location>
</feature>
<dbReference type="CDD" id="cd17535">
    <property type="entry name" value="REC_NarL-like"/>
    <property type="match status" value="1"/>
</dbReference>
<dbReference type="InterPro" id="IPR039420">
    <property type="entry name" value="WalR-like"/>
</dbReference>
<evidence type="ECO:0000259" key="5">
    <source>
        <dbReference type="PROSITE" id="PS50110"/>
    </source>
</evidence>
<sequence length="214" mass="23167">MSTLSIAVADDHPVVVALLKQLPQWAPAFRITHCCQSGAELIDALRRSPTDLVIVDYSMSRGDNPIDGFVLLRRLREVAPDAKCVMFTAQKNPSVLTGAIRLGVAAIVSKEDDIGEVVRACRLLGAGRASYFSPMIRAIVAQAGACVRDAQPKLSTKELDVVRLFVSGHSLASIAKQLGRSVSTVSTQKHMAMQKLQADSNVHLIRYAYENGLI</sequence>